<keyword evidence="1" id="KW-0472">Membrane</keyword>
<protein>
    <recommendedName>
        <fullName evidence="2">AB hydrolase-1 domain-containing protein</fullName>
    </recommendedName>
</protein>
<dbReference type="SUPFAM" id="SSF53474">
    <property type="entry name" value="alpha/beta-Hydrolases"/>
    <property type="match status" value="1"/>
</dbReference>
<dbReference type="Gene3D" id="3.40.50.1820">
    <property type="entry name" value="alpha/beta hydrolase"/>
    <property type="match status" value="1"/>
</dbReference>
<dbReference type="STRING" id="983964.A0A2T4A7N2"/>
<dbReference type="Proteomes" id="UP000241690">
    <property type="component" value="Unassembled WGS sequence"/>
</dbReference>
<feature type="domain" description="AB hydrolase-1" evidence="2">
    <location>
        <begin position="246"/>
        <end position="345"/>
    </location>
</feature>
<dbReference type="Pfam" id="PF00561">
    <property type="entry name" value="Abhydrolase_1"/>
    <property type="match status" value="1"/>
</dbReference>
<dbReference type="EMBL" id="KZ679682">
    <property type="protein sequence ID" value="PTB53061.1"/>
    <property type="molecule type" value="Genomic_DNA"/>
</dbReference>
<feature type="transmembrane region" description="Helical" evidence="1">
    <location>
        <begin position="207"/>
        <end position="225"/>
    </location>
</feature>
<reference evidence="3 4" key="1">
    <citation type="submission" date="2016-07" db="EMBL/GenBank/DDBJ databases">
        <title>Multiple horizontal gene transfer events from other fungi enriched the ability of initially mycotrophic Trichoderma (Ascomycota) to feed on dead plant biomass.</title>
        <authorList>
            <consortium name="DOE Joint Genome Institute"/>
            <person name="Aerts A."/>
            <person name="Atanasova L."/>
            <person name="Chenthamara K."/>
            <person name="Zhang J."/>
            <person name="Grujic M."/>
            <person name="Henrissat B."/>
            <person name="Kuo A."/>
            <person name="Salamov A."/>
            <person name="Lipzen A."/>
            <person name="Labutti K."/>
            <person name="Barry K."/>
            <person name="Miao Y."/>
            <person name="Rahimi M.J."/>
            <person name="Shen Q."/>
            <person name="Grigoriev I.V."/>
            <person name="Kubicek C.P."/>
            <person name="Druzhinina I.S."/>
        </authorList>
    </citation>
    <scope>NUCLEOTIDE SEQUENCE [LARGE SCALE GENOMIC DNA]</scope>
    <source>
        <strain evidence="3 4">CBS 226.95</strain>
    </source>
</reference>
<dbReference type="AlphaFoldDB" id="A0A2T4A7N2"/>
<evidence type="ECO:0000313" key="3">
    <source>
        <dbReference type="EMBL" id="PTB53061.1"/>
    </source>
</evidence>
<keyword evidence="1" id="KW-1133">Transmembrane helix</keyword>
<evidence type="ECO:0000256" key="1">
    <source>
        <dbReference type="SAM" id="Phobius"/>
    </source>
</evidence>
<accession>A0A2T4A7N2</accession>
<keyword evidence="4" id="KW-1185">Reference proteome</keyword>
<dbReference type="PANTHER" id="PTHR37471">
    <property type="entry name" value="UNNAMED PRODUCT"/>
    <property type="match status" value="1"/>
</dbReference>
<dbReference type="PANTHER" id="PTHR37471:SF1">
    <property type="entry name" value="AB HYDROLASE-1 DOMAIN-CONTAINING PROTEIN"/>
    <property type="match status" value="1"/>
</dbReference>
<sequence length="493" mass="57172">MIGISAWDYVYIRTCIFLLHLIAPLSVIYSLVSCLIHPPFHVPHVLEVWLNLEAIFYLVVFLPRKIYLQTVVTHPTADRDDRRRLFLRCHSNIPDPDRYLTKWFRDAPVAEIKRENVKDFFRWAFLNTGEPDPAYDEELEEYVGEMEKLLGRKLEPGRGDAQCLRLTLDKVEMLHRSLIWYLCVFIVDTLASIYLRFYSFDFHRTSLLQFLAVFPTRLLNLFNAYRSPARALTYWYRPHTSKARLPVLFIHGIGVGLYMYIPFLADLNAQDSKDPSDGQVGIIAIEIMPISSRITPEAMLKDEMCEEVHCILKAHGWERFTLVSHSYGSVVATHLLHKPKIASKIGPILFVDPVSFLLHLPDVAYNFICRKPTNASEHLLSYFGAKDMGVAHTLFRRFIWSDNVLWKEDIQHHRVAVVLAGRDIIVDTSTVMAYLTGTDDWSLETEGWENGIWKGDDGLDVLWFQDLDHGEVFSRRGTRKRLVDIVRRFTADE</sequence>
<gene>
    <name evidence="3" type="ORF">M431DRAFT_509435</name>
</gene>
<name>A0A2T4A7N2_TRIHA</name>
<proteinExistence type="predicted"/>
<feature type="transmembrane region" description="Helical" evidence="1">
    <location>
        <begin position="44"/>
        <end position="62"/>
    </location>
</feature>
<evidence type="ECO:0000259" key="2">
    <source>
        <dbReference type="Pfam" id="PF00561"/>
    </source>
</evidence>
<feature type="transmembrane region" description="Helical" evidence="1">
    <location>
        <begin position="245"/>
        <end position="265"/>
    </location>
</feature>
<keyword evidence="1" id="KW-0812">Transmembrane</keyword>
<organism evidence="3 4">
    <name type="scientific">Trichoderma harzianum CBS 226.95</name>
    <dbReference type="NCBI Taxonomy" id="983964"/>
    <lineage>
        <taxon>Eukaryota</taxon>
        <taxon>Fungi</taxon>
        <taxon>Dikarya</taxon>
        <taxon>Ascomycota</taxon>
        <taxon>Pezizomycotina</taxon>
        <taxon>Sordariomycetes</taxon>
        <taxon>Hypocreomycetidae</taxon>
        <taxon>Hypocreales</taxon>
        <taxon>Hypocreaceae</taxon>
        <taxon>Trichoderma</taxon>
    </lineage>
</organism>
<dbReference type="RefSeq" id="XP_024772738.1">
    <property type="nucleotide sequence ID" value="XM_024919290.1"/>
</dbReference>
<evidence type="ECO:0000313" key="4">
    <source>
        <dbReference type="Proteomes" id="UP000241690"/>
    </source>
</evidence>
<feature type="transmembrane region" description="Helical" evidence="1">
    <location>
        <begin position="178"/>
        <end position="195"/>
    </location>
</feature>
<dbReference type="GeneID" id="36627859"/>
<dbReference type="InterPro" id="IPR000073">
    <property type="entry name" value="AB_hydrolase_1"/>
</dbReference>
<dbReference type="InterPro" id="IPR029058">
    <property type="entry name" value="AB_hydrolase_fold"/>
</dbReference>
<feature type="transmembrane region" description="Helical" evidence="1">
    <location>
        <begin position="12"/>
        <end position="32"/>
    </location>
</feature>